<name>B0W2C7_CULQU</name>
<accession>B0W2C7</accession>
<dbReference type="EMBL" id="DS231826">
    <property type="protein sequence ID" value="EDS28673.1"/>
    <property type="molecule type" value="Genomic_DNA"/>
</dbReference>
<reference evidence="2" key="1">
    <citation type="submission" date="2007-03" db="EMBL/GenBank/DDBJ databases">
        <title>Annotation of Culex pipiens quinquefasciatus.</title>
        <authorList>
            <consortium name="The Broad Institute Genome Sequencing Platform"/>
            <person name="Atkinson P.W."/>
            <person name="Hemingway J."/>
            <person name="Christensen B.M."/>
            <person name="Higgs S."/>
            <person name="Kodira C."/>
            <person name="Hannick L."/>
            <person name="Megy K."/>
            <person name="O'Leary S."/>
            <person name="Pearson M."/>
            <person name="Haas B.J."/>
            <person name="Mauceli E."/>
            <person name="Wortman J.R."/>
            <person name="Lee N.H."/>
            <person name="Guigo R."/>
            <person name="Stanke M."/>
            <person name="Alvarado L."/>
            <person name="Amedeo P."/>
            <person name="Antoine C.H."/>
            <person name="Arensburger P."/>
            <person name="Bidwell S.L."/>
            <person name="Crawford M."/>
            <person name="Camaro F."/>
            <person name="Devon K."/>
            <person name="Engels R."/>
            <person name="Hammond M."/>
            <person name="Howarth C."/>
            <person name="Koehrsen M."/>
            <person name="Lawson D."/>
            <person name="Montgomery P."/>
            <person name="Nene V."/>
            <person name="Nusbaum C."/>
            <person name="Puiu D."/>
            <person name="Romero-Severson J."/>
            <person name="Severson D.W."/>
            <person name="Shumway M."/>
            <person name="Sisk P."/>
            <person name="Stolte C."/>
            <person name="Zeng Q."/>
            <person name="Eisenstadt E."/>
            <person name="Fraser-Liggett C."/>
            <person name="Strausberg R."/>
            <person name="Galagan J."/>
            <person name="Birren B."/>
            <person name="Collins F.H."/>
        </authorList>
    </citation>
    <scope>NUCLEOTIDE SEQUENCE [LARGE SCALE GENOMIC DNA]</scope>
    <source>
        <strain evidence="2">JHB</strain>
    </source>
</reference>
<protein>
    <submittedName>
        <fullName evidence="2 3">Chaperonin</fullName>
    </submittedName>
</protein>
<gene>
    <name evidence="3" type="primary">6032262</name>
    <name evidence="2" type="ORF">CpipJ_CPIJ001161</name>
</gene>
<dbReference type="InParanoid" id="B0W2C7"/>
<evidence type="ECO:0000256" key="1">
    <source>
        <dbReference type="SAM" id="MobiDB-lite"/>
    </source>
</evidence>
<dbReference type="KEGG" id="cqu:CpipJ_CPIJ001161"/>
<dbReference type="VEuPathDB" id="VectorBase:CPIJ001161"/>
<dbReference type="EnsemblMetazoa" id="CPIJ001161-RA">
    <property type="protein sequence ID" value="CPIJ001161-PA"/>
    <property type="gene ID" value="CPIJ001161"/>
</dbReference>
<sequence>MILIAGQKSIYRWAGYGWKMNAKHIPANKDNQVVIIERHSIAGRRREHIRSRWPGGPVADGLEVWEQMVGGKDQLRHGSRGSRSLELATTWTGVAGGPRDVPMGGHFPDLVAINRSGRRPRGCSDGGTFAEPSDSGHNPEWPEAPRMFRWGDICRTGCRVPKSASIVKARDNSKDAEKLNEHLINIALATLSSKILFQHKAKLAVEAVLQRKLTAVCCWIRIPECMSQVLTIVHVDSDFIERLELLAAETLGTEFRAMQAFVQLRKPITGDLVGGLLFRQLVEDALTQSAVNHCLLGCRRNR</sequence>
<organism>
    <name type="scientific">Culex quinquefasciatus</name>
    <name type="common">Southern house mosquito</name>
    <name type="synonym">Culex pungens</name>
    <dbReference type="NCBI Taxonomy" id="7176"/>
    <lineage>
        <taxon>Eukaryota</taxon>
        <taxon>Metazoa</taxon>
        <taxon>Ecdysozoa</taxon>
        <taxon>Arthropoda</taxon>
        <taxon>Hexapoda</taxon>
        <taxon>Insecta</taxon>
        <taxon>Pterygota</taxon>
        <taxon>Neoptera</taxon>
        <taxon>Endopterygota</taxon>
        <taxon>Diptera</taxon>
        <taxon>Nematocera</taxon>
        <taxon>Culicoidea</taxon>
        <taxon>Culicidae</taxon>
        <taxon>Culicinae</taxon>
        <taxon>Culicini</taxon>
        <taxon>Culex</taxon>
        <taxon>Culex</taxon>
    </lineage>
</organism>
<feature type="region of interest" description="Disordered" evidence="1">
    <location>
        <begin position="116"/>
        <end position="142"/>
    </location>
</feature>
<evidence type="ECO:0000313" key="4">
    <source>
        <dbReference type="Proteomes" id="UP000002320"/>
    </source>
</evidence>
<evidence type="ECO:0000313" key="3">
    <source>
        <dbReference type="EnsemblMetazoa" id="CPIJ001161-PA"/>
    </source>
</evidence>
<evidence type="ECO:0000313" key="2">
    <source>
        <dbReference type="EMBL" id="EDS28673.1"/>
    </source>
</evidence>
<keyword evidence="4" id="KW-1185">Reference proteome</keyword>
<dbReference type="Proteomes" id="UP000002320">
    <property type="component" value="Unassembled WGS sequence"/>
</dbReference>
<proteinExistence type="predicted"/>
<reference evidence="3" key="2">
    <citation type="submission" date="2021-02" db="UniProtKB">
        <authorList>
            <consortium name="EnsemblMetazoa"/>
        </authorList>
    </citation>
    <scope>IDENTIFICATION</scope>
    <source>
        <strain evidence="3">JHB</strain>
    </source>
</reference>
<dbReference type="AlphaFoldDB" id="B0W2C7"/>
<dbReference type="HOGENOM" id="CLU_922144_0_0_1"/>